<keyword evidence="2" id="KW-0472">Membrane</keyword>
<evidence type="ECO:0000313" key="3">
    <source>
        <dbReference type="EMBL" id="KAF0982003.1"/>
    </source>
</evidence>
<protein>
    <recommendedName>
        <fullName evidence="5">Guanylate cyclase domain-containing protein</fullName>
    </recommendedName>
</protein>
<dbReference type="VEuPathDB" id="AmoebaDB:NfTy_022260"/>
<dbReference type="OrthoDB" id="10323771at2759"/>
<dbReference type="Gene3D" id="3.30.70.1230">
    <property type="entry name" value="Nucleotide cyclase"/>
    <property type="match status" value="1"/>
</dbReference>
<dbReference type="GeneID" id="68119079"/>
<keyword evidence="2" id="KW-1133">Transmembrane helix</keyword>
<sequence length="637" mass="70833">MMRVTPLLSSSNLLGSTPSIQIIGTSSHSGSHKSFDVFAVPSSRRGSSAHPPSVGGTESFAPPRSEVHTGYHGNRIMPTTFVPVASSSSSNSHHNTENDDDLFETGRGCCMDTLCSVSTVFILLTTASLFITGLLIWIPSMILLSQNIVINMEIISMIVGFSLVCVLPVFTIMCYFISRFFISKPLRALVKQVSLMRDLKLESIVPVKSIFKEFLPLTIILEDYLEFMKEIKSFIPETLIGDVADDDILFNEKEVKAEHKREQELTEMKRKLVTQNSVQTISSIHSIKSATSGHPAKLSKAVSKLGLPSLPSLGSTANIERKEPKGNAKHHTPQLGLGLQSFISTVIIIQLRNYNGTSYPTVSDLLAVFTMFFQKVQTVSRQFKGRCTIISPKIVMVSFESGKNLEQNALLCALQLQYHIDAVNEQLDTQVHLPVLQYGIGVSRSECLVGNIGTSQTKYAACIGNCPSNALRLASLNETFGTTILTDDSLLIALQGFVSRPVHLMQRKSIIQGESLALDDDNAKQTIIQLISEKKLQDDEWFYELQQQEENNKYEKYSQTFESLKGQVTLNRLEEIQGIFASYLQSDPNDKVISILHSQLANIKKNGRDDKYVEEQIREMTIENCPFVQDVSYESLL</sequence>
<dbReference type="Proteomes" id="UP000444721">
    <property type="component" value="Unassembled WGS sequence"/>
</dbReference>
<dbReference type="VEuPathDB" id="AmoebaDB:NF0049910"/>
<accession>A0A6A5BV94</accession>
<reference evidence="3 4" key="1">
    <citation type="journal article" date="2019" name="Sci. Rep.">
        <title>Nanopore sequencing improves the draft genome of the human pathogenic amoeba Naegleria fowleri.</title>
        <authorList>
            <person name="Liechti N."/>
            <person name="Schurch N."/>
            <person name="Bruggmann R."/>
            <person name="Wittwer M."/>
        </authorList>
    </citation>
    <scope>NUCLEOTIDE SEQUENCE [LARGE SCALE GENOMIC DNA]</scope>
    <source>
        <strain evidence="3 4">ATCC 30894</strain>
    </source>
</reference>
<evidence type="ECO:0000256" key="1">
    <source>
        <dbReference type="SAM" id="MobiDB-lite"/>
    </source>
</evidence>
<feature type="region of interest" description="Disordered" evidence="1">
    <location>
        <begin position="42"/>
        <end position="65"/>
    </location>
</feature>
<evidence type="ECO:0000313" key="4">
    <source>
        <dbReference type="Proteomes" id="UP000444721"/>
    </source>
</evidence>
<proteinExistence type="predicted"/>
<dbReference type="InterPro" id="IPR029787">
    <property type="entry name" value="Nucleotide_cyclase"/>
</dbReference>
<organism evidence="3 4">
    <name type="scientific">Naegleria fowleri</name>
    <name type="common">Brain eating amoeba</name>
    <dbReference type="NCBI Taxonomy" id="5763"/>
    <lineage>
        <taxon>Eukaryota</taxon>
        <taxon>Discoba</taxon>
        <taxon>Heterolobosea</taxon>
        <taxon>Tetramitia</taxon>
        <taxon>Eutetramitia</taxon>
        <taxon>Vahlkampfiidae</taxon>
        <taxon>Naegleria</taxon>
    </lineage>
</organism>
<feature type="transmembrane region" description="Helical" evidence="2">
    <location>
        <begin position="154"/>
        <end position="177"/>
    </location>
</feature>
<feature type="transmembrane region" description="Helical" evidence="2">
    <location>
        <begin position="120"/>
        <end position="142"/>
    </location>
</feature>
<comment type="caution">
    <text evidence="3">The sequence shown here is derived from an EMBL/GenBank/DDBJ whole genome shotgun (WGS) entry which is preliminary data.</text>
</comment>
<keyword evidence="2" id="KW-0812">Transmembrane</keyword>
<evidence type="ECO:0000256" key="2">
    <source>
        <dbReference type="SAM" id="Phobius"/>
    </source>
</evidence>
<feature type="region of interest" description="Disordered" evidence="1">
    <location>
        <begin position="313"/>
        <end position="332"/>
    </location>
</feature>
<gene>
    <name evidence="3" type="ORF">FDP41_011864</name>
</gene>
<dbReference type="VEuPathDB" id="AmoebaDB:FDP41_011864"/>
<evidence type="ECO:0008006" key="5">
    <source>
        <dbReference type="Google" id="ProtNLM"/>
    </source>
</evidence>
<dbReference type="SUPFAM" id="SSF55073">
    <property type="entry name" value="Nucleotide cyclase"/>
    <property type="match status" value="1"/>
</dbReference>
<keyword evidence="4" id="KW-1185">Reference proteome</keyword>
<dbReference type="EMBL" id="VFQX01000012">
    <property type="protein sequence ID" value="KAF0982003.1"/>
    <property type="molecule type" value="Genomic_DNA"/>
</dbReference>
<dbReference type="AlphaFoldDB" id="A0A6A5BV94"/>
<name>A0A6A5BV94_NAEFO</name>
<dbReference type="RefSeq" id="XP_044566716.1">
    <property type="nucleotide sequence ID" value="XM_044702320.1"/>
</dbReference>